<keyword evidence="6" id="KW-1185">Reference proteome</keyword>
<proteinExistence type="predicted"/>
<accession>A0ABV7GK28</accession>
<dbReference type="InterPro" id="IPR018893">
    <property type="entry name" value="T8SS_CsgF"/>
</dbReference>
<keyword evidence="3 4" id="KW-0732">Signal</keyword>
<feature type="chain" id="PRO_5047420425" description="Curli production assembly/transport component CsgF" evidence="4">
    <location>
        <begin position="21"/>
        <end position="130"/>
    </location>
</feature>
<evidence type="ECO:0000256" key="3">
    <source>
        <dbReference type="ARBA" id="ARBA00022729"/>
    </source>
</evidence>
<comment type="caution">
    <text evidence="5">The sequence shown here is derived from an EMBL/GenBank/DDBJ whole genome shotgun (WGS) entry which is preliminary data.</text>
</comment>
<dbReference type="EMBL" id="JBHRTD010000018">
    <property type="protein sequence ID" value="MFC3140410.1"/>
    <property type="molecule type" value="Genomic_DNA"/>
</dbReference>
<name>A0ABV7GK28_9GAMM</name>
<comment type="function">
    <text evidence="1">May be involved in the biogenesis of curli organelles.</text>
</comment>
<dbReference type="Pfam" id="PF10614">
    <property type="entry name" value="CsgF"/>
    <property type="match status" value="1"/>
</dbReference>
<evidence type="ECO:0000313" key="6">
    <source>
        <dbReference type="Proteomes" id="UP001595621"/>
    </source>
</evidence>
<feature type="signal peptide" evidence="4">
    <location>
        <begin position="1"/>
        <end position="20"/>
    </location>
</feature>
<evidence type="ECO:0000256" key="2">
    <source>
        <dbReference type="ARBA" id="ARBA00014031"/>
    </source>
</evidence>
<evidence type="ECO:0000256" key="4">
    <source>
        <dbReference type="SAM" id="SignalP"/>
    </source>
</evidence>
<dbReference type="RefSeq" id="WP_248934758.1">
    <property type="nucleotide sequence ID" value="NZ_JAKILF010000001.1"/>
</dbReference>
<organism evidence="5 6">
    <name type="scientific">Shewanella submarina</name>
    <dbReference type="NCBI Taxonomy" id="2016376"/>
    <lineage>
        <taxon>Bacteria</taxon>
        <taxon>Pseudomonadati</taxon>
        <taxon>Pseudomonadota</taxon>
        <taxon>Gammaproteobacteria</taxon>
        <taxon>Alteromonadales</taxon>
        <taxon>Shewanellaceae</taxon>
        <taxon>Shewanella</taxon>
    </lineage>
</organism>
<reference evidence="6" key="1">
    <citation type="journal article" date="2019" name="Int. J. Syst. Evol. Microbiol.">
        <title>The Global Catalogue of Microorganisms (GCM) 10K type strain sequencing project: providing services to taxonomists for standard genome sequencing and annotation.</title>
        <authorList>
            <consortium name="The Broad Institute Genomics Platform"/>
            <consortium name="The Broad Institute Genome Sequencing Center for Infectious Disease"/>
            <person name="Wu L."/>
            <person name="Ma J."/>
        </authorList>
    </citation>
    <scope>NUCLEOTIDE SEQUENCE [LARGE SCALE GENOMIC DNA]</scope>
    <source>
        <strain evidence="6">KCTC 52277</strain>
    </source>
</reference>
<sequence length="130" mass="13943">MGWRPLLAGLSLAFCASSGATELVYTPINPTFGGNPLNGTFLLNKANAQNKHTEAADDKDFETRFRESLERNIINTITRNVADGELTEGYYNTGQHEIQITPTASGVTITITNIQTGEVTVIEVDTPGGG</sequence>
<gene>
    <name evidence="5" type="ORF">ACFOE0_19825</name>
</gene>
<evidence type="ECO:0000256" key="1">
    <source>
        <dbReference type="ARBA" id="ARBA00003989"/>
    </source>
</evidence>
<protein>
    <recommendedName>
        <fullName evidence="2">Curli production assembly/transport component CsgF</fullName>
    </recommendedName>
</protein>
<dbReference type="Proteomes" id="UP001595621">
    <property type="component" value="Unassembled WGS sequence"/>
</dbReference>
<evidence type="ECO:0000313" key="5">
    <source>
        <dbReference type="EMBL" id="MFC3140410.1"/>
    </source>
</evidence>